<dbReference type="Proteomes" id="UP000447355">
    <property type="component" value="Unassembled WGS sequence"/>
</dbReference>
<dbReference type="RefSeq" id="WP_161084079.1">
    <property type="nucleotide sequence ID" value="NZ_WWCX01000019.1"/>
</dbReference>
<dbReference type="AlphaFoldDB" id="A0A845GP27"/>
<evidence type="ECO:0000313" key="2">
    <source>
        <dbReference type="EMBL" id="MYM94928.1"/>
    </source>
</evidence>
<feature type="signal peptide" evidence="1">
    <location>
        <begin position="1"/>
        <end position="19"/>
    </location>
</feature>
<evidence type="ECO:0000256" key="1">
    <source>
        <dbReference type="SAM" id="SignalP"/>
    </source>
</evidence>
<protein>
    <recommendedName>
        <fullName evidence="4">WG repeat-containing protein</fullName>
    </recommendedName>
</protein>
<comment type="caution">
    <text evidence="2">The sequence shown here is derived from an EMBL/GenBank/DDBJ whole genome shotgun (WGS) entry which is preliminary data.</text>
</comment>
<proteinExistence type="predicted"/>
<keyword evidence="1" id="KW-0732">Signal</keyword>
<evidence type="ECO:0008006" key="4">
    <source>
        <dbReference type="Google" id="ProtNLM"/>
    </source>
</evidence>
<feature type="chain" id="PRO_5032879917" description="WG repeat-containing protein" evidence="1">
    <location>
        <begin position="20"/>
        <end position="176"/>
    </location>
</feature>
<evidence type="ECO:0000313" key="3">
    <source>
        <dbReference type="Proteomes" id="UP000447355"/>
    </source>
</evidence>
<sequence>MMRRLLFFVICLVVSEARAAEPSSAAILSCLSARAVSSSVTWKALPTKEINSQDDYQDGFNATYYFVAQGKEVGYAEKGVAKGILFDHKIYPLESARALAGFEARPTELNPYIAEWGTVKDASGKFMCVSFPFGALGQSGSFQQNRSAYLIALTGPRNARILYSASGRIDSIEAPR</sequence>
<reference evidence="2" key="1">
    <citation type="submission" date="2019-12" db="EMBL/GenBank/DDBJ databases">
        <title>Novel species isolated from a subtropical stream in China.</title>
        <authorList>
            <person name="Lu H."/>
        </authorList>
    </citation>
    <scope>NUCLEOTIDE SEQUENCE [LARGE SCALE GENOMIC DNA]</scope>
    <source>
        <strain evidence="2">FT81W</strain>
    </source>
</reference>
<name>A0A845GP27_9BURK</name>
<dbReference type="EMBL" id="WWCX01000019">
    <property type="protein sequence ID" value="MYM94928.1"/>
    <property type="molecule type" value="Genomic_DNA"/>
</dbReference>
<organism evidence="2 3">
    <name type="scientific">Duganella vulcania</name>
    <dbReference type="NCBI Taxonomy" id="2692166"/>
    <lineage>
        <taxon>Bacteria</taxon>
        <taxon>Pseudomonadati</taxon>
        <taxon>Pseudomonadota</taxon>
        <taxon>Betaproteobacteria</taxon>
        <taxon>Burkholderiales</taxon>
        <taxon>Oxalobacteraceae</taxon>
        <taxon>Telluria group</taxon>
        <taxon>Duganella</taxon>
    </lineage>
</organism>
<accession>A0A845GP27</accession>
<gene>
    <name evidence="2" type="ORF">GTP90_13750</name>
</gene>